<dbReference type="SUPFAM" id="SSF56436">
    <property type="entry name" value="C-type lectin-like"/>
    <property type="match status" value="1"/>
</dbReference>
<keyword evidence="4" id="KW-1133">Transmembrane helix</keyword>
<evidence type="ECO:0000256" key="1">
    <source>
        <dbReference type="ARBA" id="ARBA00004167"/>
    </source>
</evidence>
<feature type="compositionally biased region" description="Polar residues" evidence="3">
    <location>
        <begin position="207"/>
        <end position="225"/>
    </location>
</feature>
<dbReference type="InterPro" id="IPR001304">
    <property type="entry name" value="C-type_lectin-like"/>
</dbReference>
<sequence>MAHLPSKPSRGALRKACVLLKEAFLFSQILKVDCALIPTGLLSSSIMNWHMIISVLTIVVLKIVGMTLFLLYFPQIFGGSEDSLLPTEIYGRACSRTWYFLQRRCFWLSPFELSWNKSRDFCKREASTLAIVDTPEKLKFLQDKTGAEKYFIGLYQQEKNRWHWIDNSVFNGKFHEARSSQRISAQSPPHILCPQCWGPVERERQDLSPTPNSHPANATAHTRPSNMHPVVAVQPYISLLDLQMLSAHLPVPLN</sequence>
<dbReference type="Gene3D" id="3.10.100.10">
    <property type="entry name" value="Mannose-Binding Protein A, subunit A"/>
    <property type="match status" value="1"/>
</dbReference>
<proteinExistence type="predicted"/>
<dbReference type="SMART" id="SM00034">
    <property type="entry name" value="CLECT"/>
    <property type="match status" value="1"/>
</dbReference>
<feature type="transmembrane region" description="Helical" evidence="4">
    <location>
        <begin position="49"/>
        <end position="73"/>
    </location>
</feature>
<dbReference type="Ensembl" id="ENSCAFT00030013619.1">
    <property type="protein sequence ID" value="ENSCAFP00030011888.1"/>
    <property type="gene ID" value="ENSCAFG00030007425.1"/>
</dbReference>
<dbReference type="InterPro" id="IPR016186">
    <property type="entry name" value="C-type_lectin-like/link_sf"/>
</dbReference>
<dbReference type="PANTHER" id="PTHR47536">
    <property type="entry name" value="C-TYPE LECTIN DOMAIN FAMILY 5 MEMBER A"/>
    <property type="match status" value="1"/>
</dbReference>
<reference evidence="6" key="1">
    <citation type="submission" date="2019-03" db="EMBL/GenBank/DDBJ databases">
        <authorList>
            <person name="Warren W.C."/>
            <person name="Johnson G.S."/>
        </authorList>
    </citation>
    <scope>NUCLEOTIDE SEQUENCE [LARGE SCALE GENOMIC DNA]</scope>
    <source>
        <strain evidence="6">Basenji</strain>
    </source>
</reference>
<dbReference type="InterPro" id="IPR033992">
    <property type="entry name" value="NKR-like_CTLD"/>
</dbReference>
<feature type="region of interest" description="Disordered" evidence="3">
    <location>
        <begin position="203"/>
        <end position="225"/>
    </location>
</feature>
<evidence type="ECO:0000256" key="4">
    <source>
        <dbReference type="SAM" id="Phobius"/>
    </source>
</evidence>
<name>A0A8C0MQS0_CANLF</name>
<dbReference type="GO" id="GO:0016020">
    <property type="term" value="C:membrane"/>
    <property type="evidence" value="ECO:0007669"/>
    <property type="project" value="UniProtKB-SubCell"/>
</dbReference>
<dbReference type="PANTHER" id="PTHR47536:SF1">
    <property type="entry name" value="C-TYPE LECTIN DOMAIN FAMILY 5 MEMBER A"/>
    <property type="match status" value="1"/>
</dbReference>
<dbReference type="CDD" id="cd03593">
    <property type="entry name" value="CLECT_NK_receptors_like"/>
    <property type="match status" value="1"/>
</dbReference>
<dbReference type="AlphaFoldDB" id="A0A8C0MQS0"/>
<keyword evidence="4" id="KW-0472">Membrane</keyword>
<dbReference type="Ensembl" id="ENSCAFT00030013570.1">
    <property type="protein sequence ID" value="ENSCAFP00030011843.1"/>
    <property type="gene ID" value="ENSCAFG00030007425.1"/>
</dbReference>
<evidence type="ECO:0000313" key="6">
    <source>
        <dbReference type="Ensembl" id="ENSCAFP00030011843.1"/>
    </source>
</evidence>
<protein>
    <submittedName>
        <fullName evidence="6">C-type lectin domain containing 5A</fullName>
    </submittedName>
</protein>
<dbReference type="Proteomes" id="UP000694429">
    <property type="component" value="Chromosome 16"/>
</dbReference>
<organism evidence="6 7">
    <name type="scientific">Canis lupus familiaris</name>
    <name type="common">Dog</name>
    <name type="synonym">Canis familiaris</name>
    <dbReference type="NCBI Taxonomy" id="9615"/>
    <lineage>
        <taxon>Eukaryota</taxon>
        <taxon>Metazoa</taxon>
        <taxon>Chordata</taxon>
        <taxon>Craniata</taxon>
        <taxon>Vertebrata</taxon>
        <taxon>Euteleostomi</taxon>
        <taxon>Mammalia</taxon>
        <taxon>Eutheria</taxon>
        <taxon>Laurasiatheria</taxon>
        <taxon>Carnivora</taxon>
        <taxon>Caniformia</taxon>
        <taxon>Canidae</taxon>
        <taxon>Canis</taxon>
    </lineage>
</organism>
<accession>A0A8C0MQS0</accession>
<evidence type="ECO:0000256" key="2">
    <source>
        <dbReference type="ARBA" id="ARBA00022734"/>
    </source>
</evidence>
<keyword evidence="2" id="KW-0430">Lectin</keyword>
<dbReference type="PROSITE" id="PS50041">
    <property type="entry name" value="C_TYPE_LECTIN_2"/>
    <property type="match status" value="1"/>
</dbReference>
<keyword evidence="4" id="KW-0812">Transmembrane</keyword>
<dbReference type="InterPro" id="IPR052869">
    <property type="entry name" value="CLEC5A"/>
</dbReference>
<evidence type="ECO:0000313" key="7">
    <source>
        <dbReference type="Proteomes" id="UP000694429"/>
    </source>
</evidence>
<reference evidence="6" key="2">
    <citation type="submission" date="2025-05" db="UniProtKB">
        <authorList>
            <consortium name="Ensembl"/>
        </authorList>
    </citation>
    <scope>IDENTIFICATION</scope>
</reference>
<evidence type="ECO:0000259" key="5">
    <source>
        <dbReference type="PROSITE" id="PS50041"/>
    </source>
</evidence>
<feature type="domain" description="C-type lectin" evidence="5">
    <location>
        <begin position="101"/>
        <end position="171"/>
    </location>
</feature>
<evidence type="ECO:0000256" key="3">
    <source>
        <dbReference type="SAM" id="MobiDB-lite"/>
    </source>
</evidence>
<dbReference type="Pfam" id="PF00059">
    <property type="entry name" value="Lectin_C"/>
    <property type="match status" value="1"/>
</dbReference>
<comment type="subcellular location">
    <subcellularLocation>
        <location evidence="1">Membrane</location>
        <topology evidence="1">Single-pass membrane protein</topology>
    </subcellularLocation>
</comment>
<dbReference type="InterPro" id="IPR016187">
    <property type="entry name" value="CTDL_fold"/>
</dbReference>
<dbReference type="GO" id="GO:0030246">
    <property type="term" value="F:carbohydrate binding"/>
    <property type="evidence" value="ECO:0007669"/>
    <property type="project" value="UniProtKB-KW"/>
</dbReference>